<keyword evidence="8 15" id="KW-0055">Arginine biosynthesis</keyword>
<evidence type="ECO:0000256" key="3">
    <source>
        <dbReference type="ARBA" id="ARBA00009088"/>
    </source>
</evidence>
<evidence type="ECO:0000256" key="1">
    <source>
        <dbReference type="ARBA" id="ARBA00004496"/>
    </source>
</evidence>
<reference evidence="18 19" key="1">
    <citation type="submission" date="2023-07" db="EMBL/GenBank/DDBJ databases">
        <title>Sequencing the genomes of 1000 actinobacteria strains.</title>
        <authorList>
            <person name="Klenk H.-P."/>
        </authorList>
    </citation>
    <scope>NUCLEOTIDE SEQUENCE [LARGE SCALE GENOMIC DNA]</scope>
    <source>
        <strain evidence="18 19">DSM 19426</strain>
    </source>
</reference>
<comment type="subcellular location">
    <subcellularLocation>
        <location evidence="1 15">Cytoplasm</location>
    </subcellularLocation>
</comment>
<dbReference type="RefSeq" id="WP_310298187.1">
    <property type="nucleotide sequence ID" value="NZ_BAAAPS010000002.1"/>
</dbReference>
<feature type="binding site" evidence="15">
    <location>
        <position position="129"/>
    </location>
    <ligand>
        <name>ATP</name>
        <dbReference type="ChEBI" id="CHEBI:30616"/>
    </ligand>
</feature>
<keyword evidence="9 15" id="KW-0436">Ligase</keyword>
<evidence type="ECO:0000256" key="5">
    <source>
        <dbReference type="ARBA" id="ARBA00012286"/>
    </source>
</evidence>
<dbReference type="InterPro" id="IPR048268">
    <property type="entry name" value="Arginosuc_syn_C"/>
</dbReference>
<dbReference type="Gene3D" id="3.90.1260.10">
    <property type="entry name" value="Argininosuccinate synthetase, chain A, domain 2"/>
    <property type="match status" value="1"/>
</dbReference>
<evidence type="ECO:0000256" key="8">
    <source>
        <dbReference type="ARBA" id="ARBA00022571"/>
    </source>
</evidence>
<feature type="binding site" evidence="15">
    <location>
        <position position="139"/>
    </location>
    <ligand>
        <name>L-citrulline</name>
        <dbReference type="ChEBI" id="CHEBI:57743"/>
    </ligand>
</feature>
<evidence type="ECO:0000313" key="18">
    <source>
        <dbReference type="EMBL" id="MDR7360951.1"/>
    </source>
</evidence>
<feature type="binding site" evidence="15">
    <location>
        <position position="192"/>
    </location>
    <ligand>
        <name>L-citrulline</name>
        <dbReference type="ChEBI" id="CHEBI:57743"/>
    </ligand>
</feature>
<dbReference type="EC" id="6.3.4.5" evidence="5 15"/>
<dbReference type="SUPFAM" id="SSF69864">
    <property type="entry name" value="Argininosuccinate synthetase, C-terminal domain"/>
    <property type="match status" value="1"/>
</dbReference>
<dbReference type="NCBIfam" id="NF003779">
    <property type="entry name" value="PRK05370.1"/>
    <property type="match status" value="1"/>
</dbReference>
<protein>
    <recommendedName>
        <fullName evidence="6 15">Argininosuccinate synthase</fullName>
        <ecNumber evidence="5 15">6.3.4.5</ecNumber>
    </recommendedName>
    <alternativeName>
        <fullName evidence="13 15">Citrulline--aspartate ligase</fullName>
    </alternativeName>
</protein>
<dbReference type="PANTHER" id="PTHR11587">
    <property type="entry name" value="ARGININOSUCCINATE SYNTHASE"/>
    <property type="match status" value="1"/>
</dbReference>
<feature type="binding site" evidence="15">
    <location>
        <position position="194"/>
    </location>
    <ligand>
        <name>ATP</name>
        <dbReference type="ChEBI" id="CHEBI:30616"/>
    </ligand>
</feature>
<comment type="pathway">
    <text evidence="2 15">Amino-acid biosynthesis; L-arginine biosynthesis; L-arginine from L-ornithine and carbamoyl phosphate: step 2/3.</text>
</comment>
<dbReference type="PROSITE" id="PS00564">
    <property type="entry name" value="ARGININOSUCCIN_SYN_1"/>
    <property type="match status" value="1"/>
</dbReference>
<evidence type="ECO:0000313" key="19">
    <source>
        <dbReference type="Proteomes" id="UP001183648"/>
    </source>
</evidence>
<name>A0ABU2BRQ2_9ACTN</name>
<accession>A0ABU2BRQ2</accession>
<feature type="binding site" evidence="15">
    <location>
        <position position="135"/>
    </location>
    <ligand>
        <name>L-citrulline</name>
        <dbReference type="ChEBI" id="CHEBI:57743"/>
    </ligand>
</feature>
<dbReference type="Pfam" id="PF20979">
    <property type="entry name" value="Arginosuc_syn_C"/>
    <property type="match status" value="1"/>
</dbReference>
<keyword evidence="11 15" id="KW-0547">Nucleotide-binding</keyword>
<feature type="binding site" evidence="15">
    <location>
        <position position="99"/>
    </location>
    <ligand>
        <name>L-citrulline</name>
        <dbReference type="ChEBI" id="CHEBI:57743"/>
    </ligand>
</feature>
<dbReference type="InterPro" id="IPR023434">
    <property type="entry name" value="Arginosuc_synth_type_1_subfam"/>
</dbReference>
<keyword evidence="12 15" id="KW-0067">ATP-binding</keyword>
<dbReference type="InterPro" id="IPR024073">
    <property type="entry name" value="AS_multimer_C_tail"/>
</dbReference>
<evidence type="ECO:0000256" key="2">
    <source>
        <dbReference type="ARBA" id="ARBA00004967"/>
    </source>
</evidence>
<evidence type="ECO:0000259" key="16">
    <source>
        <dbReference type="Pfam" id="PF00764"/>
    </source>
</evidence>
<proteinExistence type="inferred from homology"/>
<dbReference type="PANTHER" id="PTHR11587:SF2">
    <property type="entry name" value="ARGININOSUCCINATE SYNTHASE"/>
    <property type="match status" value="1"/>
</dbReference>
<comment type="similarity">
    <text evidence="3 15">Belongs to the argininosuccinate synthase family. Type 2 subfamily.</text>
</comment>
<organism evidence="18 19">
    <name type="scientific">Nocardioides marmoribigeumensis</name>
    <dbReference type="NCBI Taxonomy" id="433649"/>
    <lineage>
        <taxon>Bacteria</taxon>
        <taxon>Bacillati</taxon>
        <taxon>Actinomycetota</taxon>
        <taxon>Actinomycetes</taxon>
        <taxon>Propionibacteriales</taxon>
        <taxon>Nocardioidaceae</taxon>
        <taxon>Nocardioides</taxon>
    </lineage>
</organism>
<dbReference type="SUPFAM" id="SSF52402">
    <property type="entry name" value="Adenine nucleotide alpha hydrolases-like"/>
    <property type="match status" value="1"/>
</dbReference>
<feature type="binding site" evidence="15">
    <location>
        <position position="136"/>
    </location>
    <ligand>
        <name>L-aspartate</name>
        <dbReference type="ChEBI" id="CHEBI:29991"/>
    </ligand>
</feature>
<keyword evidence="7 15" id="KW-0963">Cytoplasm</keyword>
<evidence type="ECO:0000256" key="13">
    <source>
        <dbReference type="ARBA" id="ARBA00029916"/>
    </source>
</evidence>
<comment type="subunit">
    <text evidence="4 15">Homotetramer.</text>
</comment>
<feature type="binding site" evidence="15">
    <location>
        <position position="43"/>
    </location>
    <ligand>
        <name>ATP</name>
        <dbReference type="ChEBI" id="CHEBI:30616"/>
    </ligand>
</feature>
<feature type="binding site" evidence="15">
    <location>
        <position position="131"/>
    </location>
    <ligand>
        <name>L-aspartate</name>
        <dbReference type="ChEBI" id="CHEBI:29991"/>
    </ligand>
</feature>
<dbReference type="EMBL" id="JAVDYG010000001">
    <property type="protein sequence ID" value="MDR7360951.1"/>
    <property type="molecule type" value="Genomic_DNA"/>
</dbReference>
<feature type="binding site" evidence="15">
    <location>
        <position position="203"/>
    </location>
    <ligand>
        <name>L-citrulline</name>
        <dbReference type="ChEBI" id="CHEBI:57743"/>
    </ligand>
</feature>
<dbReference type="Gene3D" id="3.40.50.620">
    <property type="entry name" value="HUPs"/>
    <property type="match status" value="1"/>
</dbReference>
<dbReference type="InterPro" id="IPR001518">
    <property type="entry name" value="Arginosuc_synth"/>
</dbReference>
<feature type="binding site" evidence="15">
    <location>
        <position position="136"/>
    </location>
    <ligand>
        <name>ATP</name>
        <dbReference type="ChEBI" id="CHEBI:30616"/>
    </ligand>
</feature>
<comment type="caution">
    <text evidence="18">The sequence shown here is derived from an EMBL/GenBank/DDBJ whole genome shotgun (WGS) entry which is preliminary data.</text>
</comment>
<evidence type="ECO:0000256" key="9">
    <source>
        <dbReference type="ARBA" id="ARBA00022598"/>
    </source>
</evidence>
<dbReference type="InterPro" id="IPR018223">
    <property type="entry name" value="Arginosuc_synth_CS"/>
</dbReference>
<evidence type="ECO:0000256" key="4">
    <source>
        <dbReference type="ARBA" id="ARBA00011881"/>
    </source>
</evidence>
<feature type="binding site" evidence="15">
    <location>
        <position position="135"/>
    </location>
    <ligand>
        <name>L-aspartate</name>
        <dbReference type="ChEBI" id="CHEBI:29991"/>
    </ligand>
</feature>
<evidence type="ECO:0000256" key="7">
    <source>
        <dbReference type="ARBA" id="ARBA00022490"/>
    </source>
</evidence>
<dbReference type="InterPro" id="IPR023437">
    <property type="entry name" value="Arg_succ_synth_type2_subfam"/>
</dbReference>
<comment type="catalytic activity">
    <reaction evidence="14 15">
        <text>L-citrulline + L-aspartate + ATP = 2-(N(omega)-L-arginino)succinate + AMP + diphosphate + H(+)</text>
        <dbReference type="Rhea" id="RHEA:10932"/>
        <dbReference type="ChEBI" id="CHEBI:15378"/>
        <dbReference type="ChEBI" id="CHEBI:29991"/>
        <dbReference type="ChEBI" id="CHEBI:30616"/>
        <dbReference type="ChEBI" id="CHEBI:33019"/>
        <dbReference type="ChEBI" id="CHEBI:57472"/>
        <dbReference type="ChEBI" id="CHEBI:57743"/>
        <dbReference type="ChEBI" id="CHEBI:456215"/>
        <dbReference type="EC" id="6.3.4.5"/>
    </reaction>
</comment>
<evidence type="ECO:0000256" key="6">
    <source>
        <dbReference type="ARBA" id="ARBA00014810"/>
    </source>
</evidence>
<keyword evidence="19" id="KW-1185">Reference proteome</keyword>
<evidence type="ECO:0000256" key="10">
    <source>
        <dbReference type="ARBA" id="ARBA00022605"/>
    </source>
</evidence>
<feature type="binding site" evidence="15">
    <location>
        <position position="280"/>
    </location>
    <ligand>
        <name>L-citrulline</name>
        <dbReference type="ChEBI" id="CHEBI:57743"/>
    </ligand>
</feature>
<gene>
    <name evidence="15" type="primary">argG</name>
    <name evidence="18" type="ORF">J2S63_000504</name>
</gene>
<feature type="binding site" evidence="15">
    <location>
        <begin position="17"/>
        <end position="25"/>
    </location>
    <ligand>
        <name>ATP</name>
        <dbReference type="ChEBI" id="CHEBI:30616"/>
    </ligand>
</feature>
<feature type="domain" description="Arginosuccinate synthase C-terminal" evidence="17">
    <location>
        <begin position="191"/>
        <end position="404"/>
    </location>
</feature>
<dbReference type="Pfam" id="PF00764">
    <property type="entry name" value="Arginosuc_synth"/>
    <property type="match status" value="1"/>
</dbReference>
<feature type="binding site" evidence="15">
    <location>
        <position position="201"/>
    </location>
    <ligand>
        <name>L-citrulline</name>
        <dbReference type="ChEBI" id="CHEBI:57743"/>
    </ligand>
</feature>
<sequence>MSKVLTSLPVGERVGIAFSGGLDTSVAVAWMREKGAVPCTYTADLGQYDEPDVSGVPGRALQYGAEISRAVDCRRPLVEEGLAAMACGAFHIRSGGRAYFNTTPLGRAVTGTLLVRAMHEDGVDIWGDGSTFKGNDIERFYRYGLLANPDLRIYKPWLDADFVEELGGRHEMSQWLTERDLPYRDSQEKAYSTDANIWGATHEAKTLEHLDVSLETVEPIMGVKFWDPSVHIETEDVTIAFEAGRPVAINGRRTDDAVALVHEANTIGGRHGLGMSDQIENRIIEAKSRGIYEAPGMALLWIAYERLLNAIHNEDTIANYHAEGRRLGVLLYQGRWLDPQALMLREGLQRWVASLVTGEVTLRLRRGEDYSILRTDGPAFSYHPDKLSMERTANAAFGPTDRIGQLTMRNLDIADSRWKLEAYAAQPEDQGHVLVENGTLFGEIEAGGADRIADNPGAEEERALEAAAMEFGSD</sequence>
<dbReference type="PROSITE" id="PS00565">
    <property type="entry name" value="ARGININOSUCCIN_SYN_2"/>
    <property type="match status" value="1"/>
</dbReference>
<evidence type="ECO:0000256" key="11">
    <source>
        <dbReference type="ARBA" id="ARBA00022741"/>
    </source>
</evidence>
<dbReference type="InterPro" id="IPR024074">
    <property type="entry name" value="AS_cat/multimer_dom_body"/>
</dbReference>
<dbReference type="Gene3D" id="1.10.287.400">
    <property type="match status" value="1"/>
</dbReference>
<evidence type="ECO:0000256" key="15">
    <source>
        <dbReference type="HAMAP-Rule" id="MF_00581"/>
    </source>
</evidence>
<dbReference type="GO" id="GO:0004055">
    <property type="term" value="F:argininosuccinate synthase activity"/>
    <property type="evidence" value="ECO:0007669"/>
    <property type="project" value="UniProtKB-EC"/>
</dbReference>
<evidence type="ECO:0000256" key="14">
    <source>
        <dbReference type="ARBA" id="ARBA00049077"/>
    </source>
</evidence>
<dbReference type="CDD" id="cd01999">
    <property type="entry name" value="ASS"/>
    <property type="match status" value="1"/>
</dbReference>
<dbReference type="Proteomes" id="UP001183648">
    <property type="component" value="Unassembled WGS sequence"/>
</dbReference>
<keyword evidence="10 15" id="KW-0028">Amino-acid biosynthesis</keyword>
<evidence type="ECO:0000256" key="12">
    <source>
        <dbReference type="ARBA" id="ARBA00022840"/>
    </source>
</evidence>
<evidence type="ECO:0000259" key="17">
    <source>
        <dbReference type="Pfam" id="PF20979"/>
    </source>
</evidence>
<feature type="binding site" evidence="15">
    <location>
        <position position="131"/>
    </location>
    <ligand>
        <name>ATP</name>
        <dbReference type="ChEBI" id="CHEBI:30616"/>
    </ligand>
</feature>
<dbReference type="NCBIfam" id="TIGR00032">
    <property type="entry name" value="argG"/>
    <property type="match status" value="1"/>
</dbReference>
<dbReference type="InterPro" id="IPR014729">
    <property type="entry name" value="Rossmann-like_a/b/a_fold"/>
</dbReference>
<feature type="domain" description="Arginosuccinate synthase-like N-terminal" evidence="16">
    <location>
        <begin position="14"/>
        <end position="161"/>
    </location>
</feature>
<dbReference type="HAMAP" id="MF_00581">
    <property type="entry name" value="Arg_succ_synth_type2"/>
    <property type="match status" value="1"/>
</dbReference>
<dbReference type="InterPro" id="IPR048267">
    <property type="entry name" value="Arginosuc_syn_N"/>
</dbReference>